<keyword evidence="3" id="KW-1185">Reference proteome</keyword>
<sequence>MLSSTLFNIARVAFFVVPSAASMLEVFHGTSCEDEPNGAVTQLLYASHVGYSFCSFAADYGTSLVVRSGEEPDNPDWPYCEWRFYSDRACQDPVATMNPEGHNCACAVLPAFQSYELDCLRLSGDRRRRLRRGQRNTISHTIDAGHESNLTEHNLAERNLTEPTMDATKITFPPAQYWGGTCDRPIPTFRKKLSFSSASQVRNMASMMVEKFEVLEKGDPKFVGNIFRIAHTHTWHIFNKLEKLWKYDRVVTVTGPLHVAVEFTITAMPGYALGTAIEAINPERLPRVFYVLYYTMRRHNMKAVQFRLTSMDDGVSTPVMSMIVRVLGTVNPVPEQGPGAGTVEERE</sequence>
<feature type="chain" id="PRO_5040349864" evidence="1">
    <location>
        <begin position="22"/>
        <end position="347"/>
    </location>
</feature>
<keyword evidence="1" id="KW-0732">Signal</keyword>
<dbReference type="AlphaFoldDB" id="A0A9P8HNT0"/>
<organism evidence="2 3">
    <name type="scientific">Trichoderma semiorbis</name>
    <dbReference type="NCBI Taxonomy" id="1491008"/>
    <lineage>
        <taxon>Eukaryota</taxon>
        <taxon>Fungi</taxon>
        <taxon>Dikarya</taxon>
        <taxon>Ascomycota</taxon>
        <taxon>Pezizomycotina</taxon>
        <taxon>Sordariomycetes</taxon>
        <taxon>Hypocreomycetidae</taxon>
        <taxon>Hypocreales</taxon>
        <taxon>Hypocreaceae</taxon>
        <taxon>Trichoderma</taxon>
    </lineage>
</organism>
<dbReference type="Proteomes" id="UP000826573">
    <property type="component" value="Unassembled WGS sequence"/>
</dbReference>
<dbReference type="EMBL" id="JAIMJC010000001">
    <property type="protein sequence ID" value="KAH0531223.1"/>
    <property type="molecule type" value="Genomic_DNA"/>
</dbReference>
<feature type="signal peptide" evidence="1">
    <location>
        <begin position="1"/>
        <end position="21"/>
    </location>
</feature>
<proteinExistence type="predicted"/>
<evidence type="ECO:0000256" key="1">
    <source>
        <dbReference type="SAM" id="SignalP"/>
    </source>
</evidence>
<evidence type="ECO:0000313" key="3">
    <source>
        <dbReference type="Proteomes" id="UP000826573"/>
    </source>
</evidence>
<protein>
    <submittedName>
        <fullName evidence="2">Uncharacterized protein</fullName>
    </submittedName>
</protein>
<name>A0A9P8HNT0_9HYPO</name>
<comment type="caution">
    <text evidence="2">The sequence shown here is derived from an EMBL/GenBank/DDBJ whole genome shotgun (WGS) entry which is preliminary data.</text>
</comment>
<reference evidence="2 3" key="1">
    <citation type="submission" date="2021-08" db="EMBL/GenBank/DDBJ databases">
        <title>The highly contiguous genome resource for Trichoderma semiorbis FJ059, a fungal antagonistic to plant pathogens.</title>
        <authorList>
            <person name="Liu T."/>
        </authorList>
    </citation>
    <scope>NUCLEOTIDE SEQUENCE [LARGE SCALE GENOMIC DNA]</scope>
    <source>
        <strain evidence="2 3">FJ059</strain>
    </source>
</reference>
<evidence type="ECO:0000313" key="2">
    <source>
        <dbReference type="EMBL" id="KAH0531223.1"/>
    </source>
</evidence>
<accession>A0A9P8HNT0</accession>
<gene>
    <name evidence="2" type="ORF">TsFJ059_000082</name>
</gene>